<dbReference type="PANTHER" id="PTHR14513:SF0">
    <property type="entry name" value="PROTECTION OF TELOMERES PROTEIN 1"/>
    <property type="match status" value="1"/>
</dbReference>
<comment type="caution">
    <text evidence="2">The sequence shown here is derived from an EMBL/GenBank/DDBJ whole genome shotgun (WGS) entry which is preliminary data.</text>
</comment>
<dbReference type="GO" id="GO:0098505">
    <property type="term" value="F:G-rich strand telomeric DNA binding"/>
    <property type="evidence" value="ECO:0007669"/>
    <property type="project" value="TreeGrafter"/>
</dbReference>
<protein>
    <recommendedName>
        <fullName evidence="1">POT1A/B-like OB fold domain-containing protein</fullName>
    </recommendedName>
</protein>
<organism evidence="2 3">
    <name type="scientific">Anisodus acutangulus</name>
    <dbReference type="NCBI Taxonomy" id="402998"/>
    <lineage>
        <taxon>Eukaryota</taxon>
        <taxon>Viridiplantae</taxon>
        <taxon>Streptophyta</taxon>
        <taxon>Embryophyta</taxon>
        <taxon>Tracheophyta</taxon>
        <taxon>Spermatophyta</taxon>
        <taxon>Magnoliopsida</taxon>
        <taxon>eudicotyledons</taxon>
        <taxon>Gunneridae</taxon>
        <taxon>Pentapetalae</taxon>
        <taxon>asterids</taxon>
        <taxon>lamiids</taxon>
        <taxon>Solanales</taxon>
        <taxon>Solanaceae</taxon>
        <taxon>Solanoideae</taxon>
        <taxon>Hyoscyameae</taxon>
        <taxon>Anisodus</taxon>
    </lineage>
</organism>
<accession>A0A9Q1M467</accession>
<feature type="domain" description="POT1A/B-like OB fold" evidence="1">
    <location>
        <begin position="53"/>
        <end position="125"/>
    </location>
</feature>
<dbReference type="InterPro" id="IPR012340">
    <property type="entry name" value="NA-bd_OB-fold"/>
</dbReference>
<reference evidence="3" key="1">
    <citation type="journal article" date="2023" name="Proc. Natl. Acad. Sci. U.S.A.">
        <title>Genomic and structural basis for evolution of tropane alkaloid biosynthesis.</title>
        <authorList>
            <person name="Wanga Y.-J."/>
            <person name="Taina T."/>
            <person name="Yua J.-Y."/>
            <person name="Lia J."/>
            <person name="Xua B."/>
            <person name="Chenc J."/>
            <person name="D'Auriad J.C."/>
            <person name="Huanga J.-P."/>
            <person name="Huanga S.-X."/>
        </authorList>
    </citation>
    <scope>NUCLEOTIDE SEQUENCE [LARGE SCALE GENOMIC DNA]</scope>
    <source>
        <strain evidence="3">cv. KIB-2019</strain>
    </source>
</reference>
<dbReference type="AlphaFoldDB" id="A0A9Q1M467"/>
<dbReference type="PANTHER" id="PTHR14513">
    <property type="entry name" value="PROTECTION OF TELOMERES 1"/>
    <property type="match status" value="1"/>
</dbReference>
<evidence type="ECO:0000313" key="3">
    <source>
        <dbReference type="Proteomes" id="UP001152561"/>
    </source>
</evidence>
<evidence type="ECO:0000259" key="1">
    <source>
        <dbReference type="Pfam" id="PF25507"/>
    </source>
</evidence>
<name>A0A9Q1M467_9SOLA</name>
<dbReference type="InterPro" id="IPR057620">
    <property type="entry name" value="POT1A/B-like_OB"/>
</dbReference>
<keyword evidence="3" id="KW-1185">Reference proteome</keyword>
<sequence length="141" mass="16293">MDKLPQVLTIGDIIQLSQVVMKTHGPDIYALFNKKEQDKKFIRGLMKWLVDRKIDTGCRIRLTLEDPTARIHAYLYKEDAEQIFDGYPSVFALTRKRNLLLGTSEDHEGSEMDDYFRNPPWISSVNGHMYFDTSADAFASM</sequence>
<dbReference type="Proteomes" id="UP001152561">
    <property type="component" value="Unassembled WGS sequence"/>
</dbReference>
<dbReference type="EMBL" id="JAJAGQ010000011">
    <property type="protein sequence ID" value="KAJ8549323.1"/>
    <property type="molecule type" value="Genomic_DNA"/>
</dbReference>
<dbReference type="GO" id="GO:0016233">
    <property type="term" value="P:telomere capping"/>
    <property type="evidence" value="ECO:0007669"/>
    <property type="project" value="TreeGrafter"/>
</dbReference>
<dbReference type="SUPFAM" id="SSF50249">
    <property type="entry name" value="Nucleic acid-binding proteins"/>
    <property type="match status" value="1"/>
</dbReference>
<dbReference type="InterPro" id="IPR028389">
    <property type="entry name" value="POT1"/>
</dbReference>
<dbReference type="OrthoDB" id="2186770at2759"/>
<dbReference type="GO" id="GO:0000783">
    <property type="term" value="C:nuclear telomere cap complex"/>
    <property type="evidence" value="ECO:0007669"/>
    <property type="project" value="TreeGrafter"/>
</dbReference>
<proteinExistence type="predicted"/>
<evidence type="ECO:0000313" key="2">
    <source>
        <dbReference type="EMBL" id="KAJ8549323.1"/>
    </source>
</evidence>
<dbReference type="GO" id="GO:0032210">
    <property type="term" value="P:regulation of telomere maintenance via telomerase"/>
    <property type="evidence" value="ECO:0007669"/>
    <property type="project" value="TreeGrafter"/>
</dbReference>
<dbReference type="Pfam" id="PF25507">
    <property type="entry name" value="OB_POT1A"/>
    <property type="match status" value="1"/>
</dbReference>
<gene>
    <name evidence="2" type="ORF">K7X08_033030</name>
</gene>
<dbReference type="GO" id="GO:0010521">
    <property type="term" value="F:telomerase inhibitor activity"/>
    <property type="evidence" value="ECO:0007669"/>
    <property type="project" value="TreeGrafter"/>
</dbReference>